<feature type="compositionally biased region" description="Basic and acidic residues" evidence="1">
    <location>
        <begin position="56"/>
        <end position="68"/>
    </location>
</feature>
<feature type="region of interest" description="Disordered" evidence="1">
    <location>
        <begin position="179"/>
        <end position="204"/>
    </location>
</feature>
<protein>
    <submittedName>
        <fullName evidence="2">Uncharacterized protein</fullName>
    </submittedName>
</protein>
<keyword evidence="3" id="KW-1185">Reference proteome</keyword>
<dbReference type="EMBL" id="LTDL01000040">
    <property type="protein sequence ID" value="OAG29589.1"/>
    <property type="molecule type" value="Genomic_DNA"/>
</dbReference>
<evidence type="ECO:0000313" key="3">
    <source>
        <dbReference type="Proteomes" id="UP000185944"/>
    </source>
</evidence>
<evidence type="ECO:0000313" key="2">
    <source>
        <dbReference type="EMBL" id="OAG29589.1"/>
    </source>
</evidence>
<dbReference type="OrthoDB" id="2189263at2759"/>
<feature type="compositionally biased region" description="Basic and acidic residues" evidence="1">
    <location>
        <begin position="1"/>
        <end position="45"/>
    </location>
</feature>
<organism evidence="2 3">
    <name type="scientific">Nematocida displodere</name>
    <dbReference type="NCBI Taxonomy" id="1805483"/>
    <lineage>
        <taxon>Eukaryota</taxon>
        <taxon>Fungi</taxon>
        <taxon>Fungi incertae sedis</taxon>
        <taxon>Microsporidia</taxon>
        <taxon>Nematocida</taxon>
    </lineage>
</organism>
<dbReference type="VEuPathDB" id="MicrosporidiaDB:NEDG_00722"/>
<dbReference type="AlphaFoldDB" id="A0A177EF22"/>
<gene>
    <name evidence="2" type="ORF">NEDG_00722</name>
</gene>
<sequence length="204" mass="23008">MKEGGTPPRERKSARDERFDFDAPKIRDFTQEGYQKEKRRIERLLTEFGRPGEPQDPSKTKKEKKPEIVEAGPRKTFFSHYFKDPPKKAPALPPQDSFCHSVDDKWFEKQEQNELEQHEDTGAYIESNALNEELFASDEEAAILPRLKVISTPPIRPVQKNLSSIEFSASEVQELSRSLAQSLNDLGSPPNPLDTDSGSGPGPG</sequence>
<feature type="region of interest" description="Disordered" evidence="1">
    <location>
        <begin position="1"/>
        <end position="70"/>
    </location>
</feature>
<comment type="caution">
    <text evidence="2">The sequence shown here is derived from an EMBL/GenBank/DDBJ whole genome shotgun (WGS) entry which is preliminary data.</text>
</comment>
<accession>A0A177EF22</accession>
<proteinExistence type="predicted"/>
<dbReference type="Proteomes" id="UP000185944">
    <property type="component" value="Unassembled WGS sequence"/>
</dbReference>
<reference evidence="2 3" key="1">
    <citation type="submission" date="2016-02" db="EMBL/GenBank/DDBJ databases">
        <title>Discovery of a natural microsporidian pathogen with a broad tissue tropism in Caenorhabditis elegans.</title>
        <authorList>
            <person name="Luallen R.J."/>
            <person name="Reinke A.W."/>
            <person name="Tong L."/>
            <person name="Botts M.R."/>
            <person name="Felix M.-A."/>
            <person name="Troemel E.R."/>
        </authorList>
    </citation>
    <scope>NUCLEOTIDE SEQUENCE [LARGE SCALE GENOMIC DNA]</scope>
    <source>
        <strain evidence="2 3">JUm2807</strain>
    </source>
</reference>
<dbReference type="GeneID" id="93647072"/>
<evidence type="ECO:0000256" key="1">
    <source>
        <dbReference type="SAM" id="MobiDB-lite"/>
    </source>
</evidence>
<name>A0A177EF22_9MICR</name>
<dbReference type="RefSeq" id="XP_067544237.1">
    <property type="nucleotide sequence ID" value="XM_067688140.1"/>
</dbReference>